<dbReference type="InParanoid" id="A0A165CJ36"/>
<evidence type="ECO:0000313" key="2">
    <source>
        <dbReference type="EMBL" id="KZT50887.1"/>
    </source>
</evidence>
<dbReference type="AlphaFoldDB" id="A0A165CJ36"/>
<accession>A0A165CJ36</accession>
<dbReference type="EMBL" id="KV424138">
    <property type="protein sequence ID" value="KZT50887.1"/>
    <property type="molecule type" value="Genomic_DNA"/>
</dbReference>
<organism evidence="2 3">
    <name type="scientific">Calocera cornea HHB12733</name>
    <dbReference type="NCBI Taxonomy" id="1353952"/>
    <lineage>
        <taxon>Eukaryota</taxon>
        <taxon>Fungi</taxon>
        <taxon>Dikarya</taxon>
        <taxon>Basidiomycota</taxon>
        <taxon>Agaricomycotina</taxon>
        <taxon>Dacrymycetes</taxon>
        <taxon>Dacrymycetales</taxon>
        <taxon>Dacrymycetaceae</taxon>
        <taxon>Calocera</taxon>
    </lineage>
</organism>
<reference evidence="2 3" key="1">
    <citation type="journal article" date="2016" name="Mol. Biol. Evol.">
        <title>Comparative Genomics of Early-Diverging Mushroom-Forming Fungi Provides Insights into the Origins of Lignocellulose Decay Capabilities.</title>
        <authorList>
            <person name="Nagy L.G."/>
            <person name="Riley R."/>
            <person name="Tritt A."/>
            <person name="Adam C."/>
            <person name="Daum C."/>
            <person name="Floudas D."/>
            <person name="Sun H."/>
            <person name="Yadav J.S."/>
            <person name="Pangilinan J."/>
            <person name="Larsson K.H."/>
            <person name="Matsuura K."/>
            <person name="Barry K."/>
            <person name="Labutti K."/>
            <person name="Kuo R."/>
            <person name="Ohm R.A."/>
            <person name="Bhattacharya S.S."/>
            <person name="Shirouzu T."/>
            <person name="Yoshinaga Y."/>
            <person name="Martin F.M."/>
            <person name="Grigoriev I.V."/>
            <person name="Hibbett D.S."/>
        </authorList>
    </citation>
    <scope>NUCLEOTIDE SEQUENCE [LARGE SCALE GENOMIC DNA]</scope>
    <source>
        <strain evidence="2 3">HHB12733</strain>
    </source>
</reference>
<name>A0A165CJ36_9BASI</name>
<gene>
    <name evidence="2" type="ORF">CALCODRAFT_504220</name>
</gene>
<dbReference type="Proteomes" id="UP000076842">
    <property type="component" value="Unassembled WGS sequence"/>
</dbReference>
<evidence type="ECO:0000313" key="3">
    <source>
        <dbReference type="Proteomes" id="UP000076842"/>
    </source>
</evidence>
<sequence length="380" mass="43104">MHIRPRTRLRRPTCLARPPRVLCARQYATADTTTTTTTAASPSPYHPKVTARPFTVSPAEAATAFEQYIDPRGWLQYVRPYSDDQLWNSYTVWTGLSAYRWEMVKMRPMYVPMWRVLTGVELLFEQVGEVSNPGTGEDRPGREVACMTGLMHGHAHHPLRTCWLSEGYHKDFPFAQFSPSMLTTPWGEHVGAIPYTVSPLKLLDNLAGDAGVERPYMMLGMTVLPGAKVVQPRFSPLVVPVYLAEFARKHDSIRSTLVLPAWVDDPTGKHPAESSYAPYVYGPQFKQDPEAGLAPYRSAMKDKLAWAISLYHLYPQYSPKRLATHIKLNLYTGHYMRWGEVGGVDNDMWEDTRILSALSTKWGDRRKVVYDEIQSHPGHP</sequence>
<evidence type="ECO:0000256" key="1">
    <source>
        <dbReference type="SAM" id="MobiDB-lite"/>
    </source>
</evidence>
<feature type="region of interest" description="Disordered" evidence="1">
    <location>
        <begin position="26"/>
        <end position="46"/>
    </location>
</feature>
<keyword evidence="3" id="KW-1185">Reference proteome</keyword>
<protein>
    <submittedName>
        <fullName evidence="2">Uncharacterized protein</fullName>
    </submittedName>
</protein>
<proteinExistence type="predicted"/>
<feature type="compositionally biased region" description="Low complexity" evidence="1">
    <location>
        <begin position="28"/>
        <end position="40"/>
    </location>
</feature>